<dbReference type="Gene3D" id="3.30.470.20">
    <property type="entry name" value="ATP-grasp fold, B domain"/>
    <property type="match status" value="1"/>
</dbReference>
<comment type="caution">
    <text evidence="10">The sequence shown here is derived from an EMBL/GenBank/DDBJ whole genome shotgun (WGS) entry which is preliminary data.</text>
</comment>
<dbReference type="Pfam" id="PF01259">
    <property type="entry name" value="SAICAR_synt"/>
    <property type="match status" value="1"/>
</dbReference>
<evidence type="ECO:0000256" key="1">
    <source>
        <dbReference type="ARBA" id="ARBA00004672"/>
    </source>
</evidence>
<dbReference type="InterPro" id="IPR018236">
    <property type="entry name" value="SAICAR_synthetase_CS"/>
</dbReference>
<dbReference type="GO" id="GO:0006189">
    <property type="term" value="P:'de novo' IMP biosynthetic process"/>
    <property type="evidence" value="ECO:0007669"/>
    <property type="project" value="UniProtKB-UniRule"/>
</dbReference>
<dbReference type="GO" id="GO:0004639">
    <property type="term" value="F:phosphoribosylaminoimidazolesuccinocarboxamide synthase activity"/>
    <property type="evidence" value="ECO:0007669"/>
    <property type="project" value="UniProtKB-UniRule"/>
</dbReference>
<dbReference type="GO" id="GO:0005737">
    <property type="term" value="C:cytoplasm"/>
    <property type="evidence" value="ECO:0007669"/>
    <property type="project" value="TreeGrafter"/>
</dbReference>
<evidence type="ECO:0000259" key="9">
    <source>
        <dbReference type="Pfam" id="PF01259"/>
    </source>
</evidence>
<evidence type="ECO:0000256" key="7">
    <source>
        <dbReference type="ARBA" id="ARBA00048475"/>
    </source>
</evidence>
<dbReference type="EC" id="6.3.2.6" evidence="8"/>
<dbReference type="NCBIfam" id="TIGR00081">
    <property type="entry name" value="purC"/>
    <property type="match status" value="1"/>
</dbReference>
<dbReference type="FunFam" id="3.30.470.20:FF:000015">
    <property type="entry name" value="Phosphoribosylaminoimidazole-succinocarboxamide synthase"/>
    <property type="match status" value="1"/>
</dbReference>
<organism evidence="10 11">
    <name type="scientific">candidate division TA06 bacterium</name>
    <dbReference type="NCBI Taxonomy" id="2250710"/>
    <lineage>
        <taxon>Bacteria</taxon>
        <taxon>Bacteria division TA06</taxon>
    </lineage>
</organism>
<dbReference type="PROSITE" id="PS01058">
    <property type="entry name" value="SAICAR_SYNTHETASE_2"/>
    <property type="match status" value="1"/>
</dbReference>
<gene>
    <name evidence="8" type="primary">purC</name>
    <name evidence="10" type="ORF">DRP44_00345</name>
</gene>
<dbReference type="Proteomes" id="UP000282321">
    <property type="component" value="Unassembled WGS sequence"/>
</dbReference>
<dbReference type="PROSITE" id="PS01057">
    <property type="entry name" value="SAICAR_SYNTHETASE_1"/>
    <property type="match status" value="1"/>
</dbReference>
<evidence type="ECO:0000256" key="5">
    <source>
        <dbReference type="ARBA" id="ARBA00022755"/>
    </source>
</evidence>
<reference evidence="10 11" key="1">
    <citation type="submission" date="2018-06" db="EMBL/GenBank/DDBJ databases">
        <title>Extensive metabolic versatility and redundancy in microbially diverse, dynamic hydrothermal sediments.</title>
        <authorList>
            <person name="Dombrowski N."/>
            <person name="Teske A."/>
            <person name="Baker B.J."/>
        </authorList>
    </citation>
    <scope>NUCLEOTIDE SEQUENCE [LARGE SCALE GENOMIC DNA]</scope>
    <source>
        <strain evidence="10">B35_G9</strain>
    </source>
</reference>
<evidence type="ECO:0000313" key="11">
    <source>
        <dbReference type="Proteomes" id="UP000282321"/>
    </source>
</evidence>
<comment type="pathway">
    <text evidence="1 8">Purine metabolism; IMP biosynthesis via de novo pathway; 5-amino-1-(5-phospho-D-ribosyl)imidazole-4-carboxamide from 5-amino-1-(5-phospho-D-ribosyl)imidazole-4-carboxylate: step 1/2.</text>
</comment>
<dbReference type="SUPFAM" id="SSF56104">
    <property type="entry name" value="SAICAR synthase-like"/>
    <property type="match status" value="1"/>
</dbReference>
<dbReference type="EMBL" id="QNBC01000002">
    <property type="protein sequence ID" value="RKX68160.1"/>
    <property type="molecule type" value="Genomic_DNA"/>
</dbReference>
<dbReference type="UniPathway" id="UPA00074">
    <property type="reaction ID" value="UER00131"/>
</dbReference>
<comment type="similarity">
    <text evidence="2 8">Belongs to the SAICAR synthetase family.</text>
</comment>
<evidence type="ECO:0000256" key="3">
    <source>
        <dbReference type="ARBA" id="ARBA00022598"/>
    </source>
</evidence>
<dbReference type="NCBIfam" id="NF010568">
    <property type="entry name" value="PRK13961.1"/>
    <property type="match status" value="1"/>
</dbReference>
<dbReference type="PANTHER" id="PTHR43700">
    <property type="entry name" value="PHOSPHORIBOSYLAMINOIMIDAZOLE-SUCCINOCARBOXAMIDE SYNTHASE"/>
    <property type="match status" value="1"/>
</dbReference>
<name>A0A660SDT6_UNCT6</name>
<evidence type="ECO:0000256" key="8">
    <source>
        <dbReference type="HAMAP-Rule" id="MF_00137"/>
    </source>
</evidence>
<sequence length="293" mass="34188">MRVKEVNISEYKLLSRGKVRDIYDLGDTLLMISTDRISAFDHILTELIPYKGYVLNQISKFWFEKTKNIIDNHYITDVPSSIYKNLEKYDDLINGRSMVVRKAEVIPFECIVRGYITGSAWEEYKKNGTVNGVRIDYDLKESEQFKEPLFTPSTKEESGHDINVSFDYMKRELGDELAKLIKKKSICLYKYGYEYALKRGIIIADTKFEFGMIDGKLTLIDEILTPDSSRFWPLNDYVPGKKMVGLDKQFVRDYLLETDWDKNSTPPHLPNRIVEKASEIYRSIYNMLTGKEI</sequence>
<evidence type="ECO:0000256" key="6">
    <source>
        <dbReference type="ARBA" id="ARBA00022840"/>
    </source>
</evidence>
<evidence type="ECO:0000256" key="4">
    <source>
        <dbReference type="ARBA" id="ARBA00022741"/>
    </source>
</evidence>
<dbReference type="AlphaFoldDB" id="A0A660SDT6"/>
<dbReference type="CDD" id="cd01414">
    <property type="entry name" value="SAICAR_synt_Sc"/>
    <property type="match status" value="1"/>
</dbReference>
<keyword evidence="3 8" id="KW-0436">Ligase</keyword>
<dbReference type="GO" id="GO:0005524">
    <property type="term" value="F:ATP binding"/>
    <property type="evidence" value="ECO:0007669"/>
    <property type="project" value="UniProtKB-KW"/>
</dbReference>
<evidence type="ECO:0000313" key="10">
    <source>
        <dbReference type="EMBL" id="RKX68160.1"/>
    </source>
</evidence>
<proteinExistence type="inferred from homology"/>
<dbReference type="Gene3D" id="3.30.200.20">
    <property type="entry name" value="Phosphorylase Kinase, domain 1"/>
    <property type="match status" value="1"/>
</dbReference>
<keyword evidence="5 8" id="KW-0658">Purine biosynthesis</keyword>
<keyword evidence="6 8" id="KW-0067">ATP-binding</keyword>
<feature type="domain" description="SAICAR synthetase/ADE2 N-terminal" evidence="9">
    <location>
        <begin position="14"/>
        <end position="264"/>
    </location>
</feature>
<evidence type="ECO:0000256" key="2">
    <source>
        <dbReference type="ARBA" id="ARBA00010190"/>
    </source>
</evidence>
<comment type="catalytic activity">
    <reaction evidence="7 8">
        <text>5-amino-1-(5-phospho-D-ribosyl)imidazole-4-carboxylate + L-aspartate + ATP = (2S)-2-[5-amino-1-(5-phospho-beta-D-ribosyl)imidazole-4-carboxamido]succinate + ADP + phosphate + 2 H(+)</text>
        <dbReference type="Rhea" id="RHEA:22628"/>
        <dbReference type="ChEBI" id="CHEBI:15378"/>
        <dbReference type="ChEBI" id="CHEBI:29991"/>
        <dbReference type="ChEBI" id="CHEBI:30616"/>
        <dbReference type="ChEBI" id="CHEBI:43474"/>
        <dbReference type="ChEBI" id="CHEBI:58443"/>
        <dbReference type="ChEBI" id="CHEBI:77657"/>
        <dbReference type="ChEBI" id="CHEBI:456216"/>
        <dbReference type="EC" id="6.3.2.6"/>
    </reaction>
</comment>
<keyword evidence="4 8" id="KW-0547">Nucleotide-binding</keyword>
<protein>
    <recommendedName>
        <fullName evidence="8">Phosphoribosylaminoimidazole-succinocarboxamide synthase</fullName>
        <ecNumber evidence="8">6.3.2.6</ecNumber>
    </recommendedName>
    <alternativeName>
        <fullName evidence="8">SAICAR synthetase</fullName>
    </alternativeName>
</protein>
<dbReference type="InterPro" id="IPR001636">
    <property type="entry name" value="SAICAR_synth"/>
</dbReference>
<dbReference type="InterPro" id="IPR028923">
    <property type="entry name" value="SAICAR_synt/ADE2_N"/>
</dbReference>
<dbReference type="HAMAP" id="MF_00137">
    <property type="entry name" value="SAICAR_synth"/>
    <property type="match status" value="1"/>
</dbReference>
<dbReference type="PANTHER" id="PTHR43700:SF1">
    <property type="entry name" value="PHOSPHORIBOSYLAMINOIMIDAZOLE-SUCCINOCARBOXAMIDE SYNTHASE"/>
    <property type="match status" value="1"/>
</dbReference>
<accession>A0A660SDT6</accession>